<sequence length="112" mass="12681">MMSKSQVRITTFQELNQAKKHLAGTIKDQEEEILNSLMFKIPAAIFQGGSIKSSLKDSLDSISFDHYKKAALNLLSTVLMANKKTRKFFVAFIIAKELAPFLLEKLNVYVKK</sequence>
<accession>A0ABU9KXQ1</accession>
<evidence type="ECO:0000313" key="2">
    <source>
        <dbReference type="Proteomes" id="UP001474120"/>
    </source>
</evidence>
<protein>
    <submittedName>
        <fullName evidence="1">Uncharacterized protein</fullName>
    </submittedName>
</protein>
<proteinExistence type="predicted"/>
<dbReference type="RefSeq" id="WP_342157878.1">
    <property type="nucleotide sequence ID" value="NZ_JBCDNA010000001.1"/>
</dbReference>
<dbReference type="Proteomes" id="UP001474120">
    <property type="component" value="Unassembled WGS sequence"/>
</dbReference>
<dbReference type="EMBL" id="JBCDNA010000001">
    <property type="protein sequence ID" value="MEL4454350.1"/>
    <property type="molecule type" value="Genomic_DNA"/>
</dbReference>
<organism evidence="1 2">
    <name type="scientific">Lutimonas vermicola</name>
    <dbReference type="NCBI Taxonomy" id="414288"/>
    <lineage>
        <taxon>Bacteria</taxon>
        <taxon>Pseudomonadati</taxon>
        <taxon>Bacteroidota</taxon>
        <taxon>Flavobacteriia</taxon>
        <taxon>Flavobacteriales</taxon>
        <taxon>Flavobacteriaceae</taxon>
        <taxon>Lutimonas</taxon>
    </lineage>
</organism>
<keyword evidence="2" id="KW-1185">Reference proteome</keyword>
<reference evidence="1 2" key="1">
    <citation type="submission" date="2024-04" db="EMBL/GenBank/DDBJ databases">
        <title>whole genome sequencing of Lutimonas vermicola strain IMCC1616.</title>
        <authorList>
            <person name="Bae S.S."/>
        </authorList>
    </citation>
    <scope>NUCLEOTIDE SEQUENCE [LARGE SCALE GENOMIC DNA]</scope>
    <source>
        <strain evidence="1 2">IMCC1616</strain>
    </source>
</reference>
<name>A0ABU9KXQ1_9FLAO</name>
<evidence type="ECO:0000313" key="1">
    <source>
        <dbReference type="EMBL" id="MEL4454350.1"/>
    </source>
</evidence>
<gene>
    <name evidence="1" type="ORF">AABB81_00470</name>
</gene>
<comment type="caution">
    <text evidence="1">The sequence shown here is derived from an EMBL/GenBank/DDBJ whole genome shotgun (WGS) entry which is preliminary data.</text>
</comment>